<dbReference type="Proteomes" id="UP000214618">
    <property type="component" value="Chromosome"/>
</dbReference>
<dbReference type="GO" id="GO:0004176">
    <property type="term" value="F:ATP-dependent peptidase activity"/>
    <property type="evidence" value="ECO:0007669"/>
    <property type="project" value="InterPro"/>
</dbReference>
<reference evidence="5 6" key="1">
    <citation type="submission" date="2016-10" db="EMBL/GenBank/DDBJ databases">
        <title>The whole genome sequencing and assembly of Bacillus simplex DSM 1321 strain.</title>
        <authorList>
            <person name="Park M.-K."/>
            <person name="Lee Y.-J."/>
            <person name="Yi H."/>
            <person name="Bahn Y.-S."/>
            <person name="Kim J.F."/>
            <person name="Lee D.-W."/>
        </authorList>
    </citation>
    <scope>NUCLEOTIDE SEQUENCE [LARGE SCALE GENOMIC DNA]</scope>
    <source>
        <strain evidence="5 6">DSM 1321</strain>
    </source>
</reference>
<dbReference type="GO" id="GO:0016020">
    <property type="term" value="C:membrane"/>
    <property type="evidence" value="ECO:0007669"/>
    <property type="project" value="InterPro"/>
</dbReference>
<name>A0A223EJW3_9BACI</name>
<dbReference type="EMBL" id="CP017704">
    <property type="protein sequence ID" value="ASS95542.1"/>
    <property type="molecule type" value="Genomic_DNA"/>
</dbReference>
<dbReference type="InterPro" id="IPR011546">
    <property type="entry name" value="Pept_M41_FtsH_extracell"/>
</dbReference>
<dbReference type="GeneID" id="56474554"/>
<keyword evidence="3" id="KW-0812">Transmembrane</keyword>
<evidence type="ECO:0000313" key="6">
    <source>
        <dbReference type="Proteomes" id="UP000214618"/>
    </source>
</evidence>
<keyword evidence="1" id="KW-0645">Protease</keyword>
<accession>A0A223EJW3</accession>
<evidence type="ECO:0000256" key="2">
    <source>
        <dbReference type="ARBA" id="ARBA00022801"/>
    </source>
</evidence>
<protein>
    <recommendedName>
        <fullName evidence="4">Peptidase M41 FtsH extracellular domain-containing protein</fullName>
    </recommendedName>
</protein>
<feature type="transmembrane region" description="Helical" evidence="3">
    <location>
        <begin position="9"/>
        <end position="26"/>
    </location>
</feature>
<evidence type="ECO:0000256" key="3">
    <source>
        <dbReference type="SAM" id="Phobius"/>
    </source>
</evidence>
<dbReference type="GO" id="GO:0006508">
    <property type="term" value="P:proteolysis"/>
    <property type="evidence" value="ECO:0007669"/>
    <property type="project" value="UniProtKB-KW"/>
</dbReference>
<evidence type="ECO:0000259" key="4">
    <source>
        <dbReference type="Pfam" id="PF06480"/>
    </source>
</evidence>
<proteinExistence type="predicted"/>
<dbReference type="Pfam" id="PF06480">
    <property type="entry name" value="FtsH_ext"/>
    <property type="match status" value="1"/>
</dbReference>
<keyword evidence="2" id="KW-0378">Hydrolase</keyword>
<dbReference type="AlphaFoldDB" id="A0A223EJW3"/>
<gene>
    <name evidence="5" type="ORF">BS1321_17480</name>
</gene>
<feature type="transmembrane region" description="Helical" evidence="3">
    <location>
        <begin position="114"/>
        <end position="141"/>
    </location>
</feature>
<evidence type="ECO:0000256" key="1">
    <source>
        <dbReference type="ARBA" id="ARBA00022670"/>
    </source>
</evidence>
<evidence type="ECO:0000313" key="5">
    <source>
        <dbReference type="EMBL" id="ASS95542.1"/>
    </source>
</evidence>
<dbReference type="GO" id="GO:0008270">
    <property type="term" value="F:zinc ion binding"/>
    <property type="evidence" value="ECO:0007669"/>
    <property type="project" value="InterPro"/>
</dbReference>
<sequence length="148" mass="17167">MKRIFRSKIFYLLIFLVTLGIVLIFNNDKEPTEKLTEDEFFTTLEDGKVTFLELESQKSAYEIRGRLVGYEKDQYFIASVPNSEISLDRMNNAVGEHDIGKIEFKPEDTETSGWVTLLTTTIPFIIIFILFVVVLLITVVIKRLNRPR</sequence>
<dbReference type="GO" id="GO:0004222">
    <property type="term" value="F:metalloendopeptidase activity"/>
    <property type="evidence" value="ECO:0007669"/>
    <property type="project" value="InterPro"/>
</dbReference>
<keyword evidence="3" id="KW-1133">Transmembrane helix</keyword>
<feature type="domain" description="Peptidase M41 FtsH extracellular" evidence="4">
    <location>
        <begin position="9"/>
        <end position="99"/>
    </location>
</feature>
<keyword evidence="3" id="KW-0472">Membrane</keyword>
<dbReference type="RefSeq" id="WP_063235249.1">
    <property type="nucleotide sequence ID" value="NZ_BCVO01000023.1"/>
</dbReference>
<organism evidence="5 6">
    <name type="scientific">Peribacillus simplex NBRC 15720 = DSM 1321</name>
    <dbReference type="NCBI Taxonomy" id="1349754"/>
    <lineage>
        <taxon>Bacteria</taxon>
        <taxon>Bacillati</taxon>
        <taxon>Bacillota</taxon>
        <taxon>Bacilli</taxon>
        <taxon>Bacillales</taxon>
        <taxon>Bacillaceae</taxon>
        <taxon>Peribacillus</taxon>
    </lineage>
</organism>
<dbReference type="GO" id="GO:0005524">
    <property type="term" value="F:ATP binding"/>
    <property type="evidence" value="ECO:0007669"/>
    <property type="project" value="InterPro"/>
</dbReference>